<reference evidence="1" key="1">
    <citation type="submission" date="2021-06" db="EMBL/GenBank/DDBJ databases">
        <authorList>
            <person name="Kallberg Y."/>
            <person name="Tangrot J."/>
            <person name="Rosling A."/>
        </authorList>
    </citation>
    <scope>NUCLEOTIDE SEQUENCE</scope>
    <source>
        <strain evidence="1">CL356</strain>
    </source>
</reference>
<accession>A0ACA9N7R8</accession>
<evidence type="ECO:0000313" key="2">
    <source>
        <dbReference type="Proteomes" id="UP000789525"/>
    </source>
</evidence>
<dbReference type="EMBL" id="CAJVPT010018651">
    <property type="protein sequence ID" value="CAG8636009.1"/>
    <property type="molecule type" value="Genomic_DNA"/>
</dbReference>
<protein>
    <submittedName>
        <fullName evidence="1">24_t:CDS:1</fullName>
    </submittedName>
</protein>
<name>A0ACA9N7R8_9GLOM</name>
<keyword evidence="2" id="KW-1185">Reference proteome</keyword>
<sequence>MSSVGRSDLEPQVAVPLSSQLAFKPSAIYASLMSWRIGIQRQILRRELTSVKPYRTDDDEYKKPNPEEDPIDRDYRRKFEAFRLYGTGALLAGGGTIWYITHLEQVPETKRWRYMDVNQRMRKMLEEQSYEQLMQEIGQQIVPASHPATKWVQAVAEKLIAKNGLGHVVSRPTSSKTDQKEDEWLVYVVDQDIPNAFVIPGKHVEDEDQLAGILAHVVGHSLEKVSLTRLIVVMDIALQVILGTNTNLGALALQFFIGLPNSRMQELEADLVGLRLMSKACFEPNAVVKYGQKLS</sequence>
<organism evidence="1 2">
    <name type="scientific">Acaulospora colombiana</name>
    <dbReference type="NCBI Taxonomy" id="27376"/>
    <lineage>
        <taxon>Eukaryota</taxon>
        <taxon>Fungi</taxon>
        <taxon>Fungi incertae sedis</taxon>
        <taxon>Mucoromycota</taxon>
        <taxon>Glomeromycotina</taxon>
        <taxon>Glomeromycetes</taxon>
        <taxon>Diversisporales</taxon>
        <taxon>Acaulosporaceae</taxon>
        <taxon>Acaulospora</taxon>
    </lineage>
</organism>
<dbReference type="Proteomes" id="UP000789525">
    <property type="component" value="Unassembled WGS sequence"/>
</dbReference>
<evidence type="ECO:0000313" key="1">
    <source>
        <dbReference type="EMBL" id="CAG8636009.1"/>
    </source>
</evidence>
<gene>
    <name evidence="1" type="ORF">ACOLOM_LOCUS7793</name>
</gene>
<comment type="caution">
    <text evidence="1">The sequence shown here is derived from an EMBL/GenBank/DDBJ whole genome shotgun (WGS) entry which is preliminary data.</text>
</comment>
<proteinExistence type="predicted"/>